<sequence length="349" mass="39013">MPKNEQENLERSEPTIRNIRRDGRMRSALQQEFITKWNAVLSAQKYGEFLYGTVSSVTTFSAGEVSCAALEVLVDGTIKATIPFSEIFRNGEDVLNLNAVDASTEKGKKEILNRQKAFCERLYGLEIPFLVKETYADRAGDLDLPNDYFILGSRKDALLEMEKGNFDPDHPRILENDLVNATVVSVSYRGLVVNVEGVDVRIPSNRVTGRYLENFNELEDLYQVGDELPVIITDVSHNEKGQVTLQVDARSAHNYLKKAYQGTLLKEGQQCLATISNVVTKDAGKITVFLYLDQYDMSAFTGVVPASAIQNEGLRAGDVVRVTVIGFTDDGMVYVRIRSMHKRAGRTLR</sequence>
<organism evidence="2 3">
    <name type="scientific">Peptococcus simiae</name>
    <dbReference type="NCBI Taxonomy" id="1643805"/>
    <lineage>
        <taxon>Bacteria</taxon>
        <taxon>Bacillati</taxon>
        <taxon>Bacillota</taxon>
        <taxon>Clostridia</taxon>
        <taxon>Eubacteriales</taxon>
        <taxon>Peptococcaceae</taxon>
        <taxon>Peptococcus</taxon>
    </lineage>
</organism>
<evidence type="ECO:0000313" key="3">
    <source>
        <dbReference type="Proteomes" id="UP001631949"/>
    </source>
</evidence>
<dbReference type="InterPro" id="IPR012340">
    <property type="entry name" value="NA-bd_OB-fold"/>
</dbReference>
<dbReference type="EMBL" id="JBJUVG010000010">
    <property type="protein sequence ID" value="MFM9414139.1"/>
    <property type="molecule type" value="Genomic_DNA"/>
</dbReference>
<dbReference type="SUPFAM" id="SSF50249">
    <property type="entry name" value="Nucleic acid-binding proteins"/>
    <property type="match status" value="1"/>
</dbReference>
<dbReference type="RefSeq" id="WP_408977754.1">
    <property type="nucleotide sequence ID" value="NZ_JBJUVG010000010.1"/>
</dbReference>
<reference evidence="2 3" key="1">
    <citation type="journal article" date="2016" name="Int. J. Syst. Evol. Microbiol.">
        <title>Peptococcus simiae sp. nov., isolated from rhesus macaque faeces and emended description of the genus Peptococcus.</title>
        <authorList>
            <person name="Shkoporov A.N."/>
            <person name="Efimov B.A."/>
            <person name="Kondova I."/>
            <person name="Ouwerling B."/>
            <person name="Chaplin A.V."/>
            <person name="Shcherbakova V.A."/>
            <person name="Langermans J.A.M."/>
        </authorList>
    </citation>
    <scope>NUCLEOTIDE SEQUENCE [LARGE SCALE GENOMIC DNA]</scope>
    <source>
        <strain evidence="2 3">M108</strain>
    </source>
</reference>
<evidence type="ECO:0000259" key="1">
    <source>
        <dbReference type="PROSITE" id="PS50126"/>
    </source>
</evidence>
<gene>
    <name evidence="2" type="ORF">ACKQTC_07140</name>
</gene>
<proteinExistence type="predicted"/>
<dbReference type="PROSITE" id="PS50126">
    <property type="entry name" value="S1"/>
    <property type="match status" value="1"/>
</dbReference>
<name>A0ABW9GZU1_9FIRM</name>
<dbReference type="InterPro" id="IPR003029">
    <property type="entry name" value="S1_domain"/>
</dbReference>
<feature type="domain" description="S1 motif" evidence="1">
    <location>
        <begin position="176"/>
        <end position="248"/>
    </location>
</feature>
<protein>
    <recommendedName>
        <fullName evidence="1">S1 motif domain-containing protein</fullName>
    </recommendedName>
</protein>
<accession>A0ABW9GZU1</accession>
<evidence type="ECO:0000313" key="2">
    <source>
        <dbReference type="EMBL" id="MFM9414139.1"/>
    </source>
</evidence>
<dbReference type="Gene3D" id="2.40.50.140">
    <property type="entry name" value="Nucleic acid-binding proteins"/>
    <property type="match status" value="1"/>
</dbReference>
<keyword evidence="3" id="KW-1185">Reference proteome</keyword>
<dbReference type="SMART" id="SM00316">
    <property type="entry name" value="S1"/>
    <property type="match status" value="2"/>
</dbReference>
<dbReference type="Proteomes" id="UP001631949">
    <property type="component" value="Unassembled WGS sequence"/>
</dbReference>
<comment type="caution">
    <text evidence="2">The sequence shown here is derived from an EMBL/GenBank/DDBJ whole genome shotgun (WGS) entry which is preliminary data.</text>
</comment>